<dbReference type="InterPro" id="IPR004090">
    <property type="entry name" value="Chemotax_Me-accpt_rcpt"/>
</dbReference>
<name>A0A2U1CST7_9BURK</name>
<organism evidence="15 16">
    <name type="scientific">Pusillimonas noertemannii</name>
    <dbReference type="NCBI Taxonomy" id="305977"/>
    <lineage>
        <taxon>Bacteria</taxon>
        <taxon>Pseudomonadati</taxon>
        <taxon>Pseudomonadota</taxon>
        <taxon>Betaproteobacteria</taxon>
        <taxon>Burkholderiales</taxon>
        <taxon>Alcaligenaceae</taxon>
        <taxon>Pusillimonas</taxon>
    </lineage>
</organism>
<evidence type="ECO:0000313" key="15">
    <source>
        <dbReference type="EMBL" id="PVY68861.1"/>
    </source>
</evidence>
<dbReference type="PROSITE" id="PS50111">
    <property type="entry name" value="CHEMOTAXIS_TRANSDUC_2"/>
    <property type="match status" value="1"/>
</dbReference>
<dbReference type="SUPFAM" id="SSF47170">
    <property type="entry name" value="Aspartate receptor, ligand-binding domain"/>
    <property type="match status" value="1"/>
</dbReference>
<proteinExistence type="inferred from homology"/>
<dbReference type="SUPFAM" id="SSF58104">
    <property type="entry name" value="Methyl-accepting chemotaxis protein (MCP) signaling domain"/>
    <property type="match status" value="1"/>
</dbReference>
<evidence type="ECO:0000256" key="10">
    <source>
        <dbReference type="ARBA" id="ARBA00029447"/>
    </source>
</evidence>
<keyword evidence="3" id="KW-0488">Methylation</keyword>
<dbReference type="EMBL" id="QEKO01000001">
    <property type="protein sequence ID" value="PVY68861.1"/>
    <property type="molecule type" value="Genomic_DNA"/>
</dbReference>
<dbReference type="InterPro" id="IPR035440">
    <property type="entry name" value="4HB_MCP_dom_sf"/>
</dbReference>
<evidence type="ECO:0000256" key="7">
    <source>
        <dbReference type="ARBA" id="ARBA00022989"/>
    </source>
</evidence>
<dbReference type="Proteomes" id="UP000246145">
    <property type="component" value="Unassembled WGS sequence"/>
</dbReference>
<keyword evidence="16" id="KW-1185">Reference proteome</keyword>
<keyword evidence="5" id="KW-0997">Cell inner membrane</keyword>
<dbReference type="CDD" id="cd06225">
    <property type="entry name" value="HAMP"/>
    <property type="match status" value="1"/>
</dbReference>
<dbReference type="Gene3D" id="1.20.120.30">
    <property type="entry name" value="Aspartate receptor, ligand-binding domain"/>
    <property type="match status" value="1"/>
</dbReference>
<keyword evidence="2" id="KW-1003">Cell membrane</keyword>
<dbReference type="GO" id="GO:0006935">
    <property type="term" value="P:chemotaxis"/>
    <property type="evidence" value="ECO:0007669"/>
    <property type="project" value="UniProtKB-KW"/>
</dbReference>
<dbReference type="OrthoDB" id="9806477at2"/>
<evidence type="ECO:0000256" key="11">
    <source>
        <dbReference type="PROSITE-ProRule" id="PRU00284"/>
    </source>
</evidence>
<evidence type="ECO:0000259" key="13">
    <source>
        <dbReference type="PROSITE" id="PS50111"/>
    </source>
</evidence>
<evidence type="ECO:0000313" key="16">
    <source>
        <dbReference type="Proteomes" id="UP000246145"/>
    </source>
</evidence>
<keyword evidence="8 12" id="KW-0472">Membrane</keyword>
<dbReference type="Pfam" id="PF02203">
    <property type="entry name" value="TarH"/>
    <property type="match status" value="1"/>
</dbReference>
<protein>
    <submittedName>
        <fullName evidence="15">Methyl-accepting chemotaxis sensory transducer with TarH sensor</fullName>
    </submittedName>
</protein>
<dbReference type="RefSeq" id="WP_116517823.1">
    <property type="nucleotide sequence ID" value="NZ_JACCEX010000001.1"/>
</dbReference>
<keyword evidence="6 12" id="KW-0812">Transmembrane</keyword>
<dbReference type="Pfam" id="PF00672">
    <property type="entry name" value="HAMP"/>
    <property type="match status" value="1"/>
</dbReference>
<evidence type="ECO:0000256" key="2">
    <source>
        <dbReference type="ARBA" id="ARBA00022475"/>
    </source>
</evidence>
<evidence type="ECO:0000256" key="5">
    <source>
        <dbReference type="ARBA" id="ARBA00022519"/>
    </source>
</evidence>
<dbReference type="Pfam" id="PF00015">
    <property type="entry name" value="MCPsignal"/>
    <property type="match status" value="1"/>
</dbReference>
<evidence type="ECO:0000256" key="1">
    <source>
        <dbReference type="ARBA" id="ARBA00004429"/>
    </source>
</evidence>
<dbReference type="InterPro" id="IPR051310">
    <property type="entry name" value="MCP_chemotaxis"/>
</dbReference>
<dbReference type="PANTHER" id="PTHR43531">
    <property type="entry name" value="PROTEIN ICFG"/>
    <property type="match status" value="1"/>
</dbReference>
<dbReference type="InterPro" id="IPR003660">
    <property type="entry name" value="HAMP_dom"/>
</dbReference>
<evidence type="ECO:0000256" key="6">
    <source>
        <dbReference type="ARBA" id="ARBA00022692"/>
    </source>
</evidence>
<evidence type="ECO:0000259" key="14">
    <source>
        <dbReference type="PROSITE" id="PS50885"/>
    </source>
</evidence>
<evidence type="ECO:0000256" key="3">
    <source>
        <dbReference type="ARBA" id="ARBA00022481"/>
    </source>
</evidence>
<keyword evidence="4" id="KW-0145">Chemotaxis</keyword>
<dbReference type="GO" id="GO:0007165">
    <property type="term" value="P:signal transduction"/>
    <property type="evidence" value="ECO:0007669"/>
    <property type="project" value="UniProtKB-KW"/>
</dbReference>
<dbReference type="GO" id="GO:0005886">
    <property type="term" value="C:plasma membrane"/>
    <property type="evidence" value="ECO:0007669"/>
    <property type="project" value="UniProtKB-SubCell"/>
</dbReference>
<dbReference type="PROSITE" id="PS50885">
    <property type="entry name" value="HAMP"/>
    <property type="match status" value="1"/>
</dbReference>
<keyword evidence="9 11" id="KW-0807">Transducer</keyword>
<dbReference type="SMART" id="SM00304">
    <property type="entry name" value="HAMP"/>
    <property type="match status" value="1"/>
</dbReference>
<comment type="subcellular location">
    <subcellularLocation>
        <location evidence="1">Cell inner membrane</location>
        <topology evidence="1">Multi-pass membrane protein</topology>
    </subcellularLocation>
</comment>
<dbReference type="PRINTS" id="PR00260">
    <property type="entry name" value="CHEMTRNSDUCR"/>
</dbReference>
<dbReference type="FunFam" id="1.10.287.950:FF:000001">
    <property type="entry name" value="Methyl-accepting chemotaxis sensory transducer"/>
    <property type="match status" value="1"/>
</dbReference>
<sequence length="578" mass="62110">MFRFAMFRNLKVSTSLVLVLVFFVLSLVVGAALGLYSLRLNSQTFDHVVRSQNIRAALSESIDRFKSVQVSMGLGVEALLNHTVGQQAEALDAGGYPVPLTVTGEPAHRFVARAKEEFAASRQAYERFLALSEGRTHRTYTSVSNAYSSLMNGGVEPLFDFLERGDVDGYNAFKDGTGEYMQDDLYSAVADFNKYQQQEIDRIEAEERAQYLLVIKLVGAGLVVSLLISLLAYVFLGRVVLRPLRQAGAHFDRIASGDLTQRVDVRSRNEIGVLFEALRRMQESLTRTVTTVRQGVEEINLGSREIFVGNTDLSSRTEQQAASLQQTAASMEELAGTVKQNTDNALQADRLAKEATQVAQRGGQAVAQVVGTMDEITTSSGKISEIVGVIDGIAFQTNILALNASVEAARAGEQGKGFAVVAGEVRSLAQRSAQAAKEIKTLIEDSLETIQSGSRQATQAGTVMREVVASIEGVTTIMGEIASASNEQLDGIEQVNQAVAQMDIVVQQNAALVEEAAAAAGSLQDQAGHLTEAVSVFKVGGAEVIDIPLPEEAEAARIAGFDEDEPELPAHPLLAPQG</sequence>
<evidence type="ECO:0000256" key="9">
    <source>
        <dbReference type="ARBA" id="ARBA00023224"/>
    </source>
</evidence>
<accession>A0A2U1CST7</accession>
<dbReference type="GO" id="GO:0004888">
    <property type="term" value="F:transmembrane signaling receptor activity"/>
    <property type="evidence" value="ECO:0007669"/>
    <property type="project" value="InterPro"/>
</dbReference>
<comment type="similarity">
    <text evidence="10">Belongs to the methyl-accepting chemotaxis (MCP) protein family.</text>
</comment>
<comment type="caution">
    <text evidence="15">The sequence shown here is derived from an EMBL/GenBank/DDBJ whole genome shotgun (WGS) entry which is preliminary data.</text>
</comment>
<dbReference type="STRING" id="1231391.GCA_000308195_02681"/>
<keyword evidence="7 12" id="KW-1133">Transmembrane helix</keyword>
<dbReference type="PANTHER" id="PTHR43531:SF14">
    <property type="entry name" value="METHYL-ACCEPTING CHEMOTAXIS PROTEIN I-RELATED"/>
    <property type="match status" value="1"/>
</dbReference>
<dbReference type="Gene3D" id="1.10.287.950">
    <property type="entry name" value="Methyl-accepting chemotaxis protein"/>
    <property type="match status" value="1"/>
</dbReference>
<feature type="domain" description="HAMP" evidence="14">
    <location>
        <begin position="238"/>
        <end position="290"/>
    </location>
</feature>
<evidence type="ECO:0000256" key="12">
    <source>
        <dbReference type="SAM" id="Phobius"/>
    </source>
</evidence>
<gene>
    <name evidence="15" type="ORF">C7440_1275</name>
</gene>
<dbReference type="CDD" id="cd11386">
    <property type="entry name" value="MCP_signal"/>
    <property type="match status" value="1"/>
</dbReference>
<dbReference type="InterPro" id="IPR004089">
    <property type="entry name" value="MCPsignal_dom"/>
</dbReference>
<evidence type="ECO:0000256" key="8">
    <source>
        <dbReference type="ARBA" id="ARBA00023136"/>
    </source>
</evidence>
<feature type="domain" description="Methyl-accepting transducer" evidence="13">
    <location>
        <begin position="295"/>
        <end position="524"/>
    </location>
</feature>
<dbReference type="SMART" id="SM00283">
    <property type="entry name" value="MA"/>
    <property type="match status" value="1"/>
</dbReference>
<reference evidence="15 16" key="1">
    <citation type="submission" date="2018-04" db="EMBL/GenBank/DDBJ databases">
        <title>Genomic Encyclopedia of Type Strains, Phase IV (KMG-IV): sequencing the most valuable type-strain genomes for metagenomic binning, comparative biology and taxonomic classification.</title>
        <authorList>
            <person name="Goeker M."/>
        </authorList>
    </citation>
    <scope>NUCLEOTIDE SEQUENCE [LARGE SCALE GENOMIC DNA]</scope>
    <source>
        <strain evidence="15 16">DSM 10065</strain>
    </source>
</reference>
<feature type="transmembrane region" description="Helical" evidence="12">
    <location>
        <begin position="211"/>
        <end position="236"/>
    </location>
</feature>
<dbReference type="InterPro" id="IPR003122">
    <property type="entry name" value="Tar_rcpt_lig-bd"/>
</dbReference>
<dbReference type="AlphaFoldDB" id="A0A2U1CST7"/>
<evidence type="ECO:0000256" key="4">
    <source>
        <dbReference type="ARBA" id="ARBA00022500"/>
    </source>
</evidence>